<dbReference type="GO" id="GO:0031593">
    <property type="term" value="F:polyubiquitin modification-dependent protein binding"/>
    <property type="evidence" value="ECO:0007669"/>
    <property type="project" value="TreeGrafter"/>
</dbReference>
<name>A0A565C2I4_9BRAS</name>
<dbReference type="InterPro" id="IPR029071">
    <property type="entry name" value="Ubiquitin-like_domsf"/>
</dbReference>
<evidence type="ECO:0000259" key="2">
    <source>
        <dbReference type="PROSITE" id="PS50053"/>
    </source>
</evidence>
<comment type="caution">
    <text evidence="3">The sequence shown here is derived from an EMBL/GenBank/DDBJ whole genome shotgun (WGS) entry which is preliminary data.</text>
</comment>
<dbReference type="InterPro" id="IPR000626">
    <property type="entry name" value="Ubiquitin-like_dom"/>
</dbReference>
<dbReference type="SUPFAM" id="SSF54236">
    <property type="entry name" value="Ubiquitin-like"/>
    <property type="match status" value="1"/>
</dbReference>
<dbReference type="Proteomes" id="UP000489600">
    <property type="component" value="Unassembled WGS sequence"/>
</dbReference>
<dbReference type="Pfam" id="PF00240">
    <property type="entry name" value="ubiquitin"/>
    <property type="match status" value="1"/>
</dbReference>
<evidence type="ECO:0000256" key="1">
    <source>
        <dbReference type="SAM" id="MobiDB-lite"/>
    </source>
</evidence>
<feature type="region of interest" description="Disordered" evidence="1">
    <location>
        <begin position="113"/>
        <end position="137"/>
    </location>
</feature>
<dbReference type="GO" id="GO:0005654">
    <property type="term" value="C:nucleoplasm"/>
    <property type="evidence" value="ECO:0007669"/>
    <property type="project" value="TreeGrafter"/>
</dbReference>
<feature type="domain" description="Ubiquitin-like" evidence="2">
    <location>
        <begin position="1"/>
        <end position="72"/>
    </location>
</feature>
<evidence type="ECO:0000313" key="3">
    <source>
        <dbReference type="EMBL" id="VVB07853.1"/>
    </source>
</evidence>
<sequence>MEVFFETQSGSTFSIELGYWDTVLEIKQKIEKYLRIPVSKQTLFFNGKVLQDHLDIQKCHIFVNSRLQLLVSSSPVNQTEQSPPSNSSERIINDQDLPVTVQVRTVHQRSRFFCEGENNKNNDQVNQTEQSPPSNTSERIINFQDLPVTVQVAQQTEQSPPLNSTEQFINDQDSSVKVNQVLQIEQSQPKNSANDVIVWRTMKNGQVVQYGESLTSKPVKKIIKVQDSSAKGRTTKKRRMVVYVLPYSGESEAKILVGVDPRDTVKEMRKELVKLQDNGRLNLPQQGYFLTHGKSVINEEQSFTWNGVHPCDTIKIHPRNVSVTHSS</sequence>
<dbReference type="FunFam" id="3.10.20.90:FF:000341">
    <property type="entry name" value="Ubiquitin-like superfamily protein"/>
    <property type="match status" value="1"/>
</dbReference>
<organism evidence="3 4">
    <name type="scientific">Arabis nemorensis</name>
    <dbReference type="NCBI Taxonomy" id="586526"/>
    <lineage>
        <taxon>Eukaryota</taxon>
        <taxon>Viridiplantae</taxon>
        <taxon>Streptophyta</taxon>
        <taxon>Embryophyta</taxon>
        <taxon>Tracheophyta</taxon>
        <taxon>Spermatophyta</taxon>
        <taxon>Magnoliopsida</taxon>
        <taxon>eudicotyledons</taxon>
        <taxon>Gunneridae</taxon>
        <taxon>Pentapetalae</taxon>
        <taxon>rosids</taxon>
        <taxon>malvids</taxon>
        <taxon>Brassicales</taxon>
        <taxon>Brassicaceae</taxon>
        <taxon>Arabideae</taxon>
        <taxon>Arabis</taxon>
    </lineage>
</organism>
<reference evidence="3" key="1">
    <citation type="submission" date="2019-07" db="EMBL/GenBank/DDBJ databases">
        <authorList>
            <person name="Dittberner H."/>
        </authorList>
    </citation>
    <scope>NUCLEOTIDE SEQUENCE [LARGE SCALE GENOMIC DNA]</scope>
</reference>
<dbReference type="CDD" id="cd17039">
    <property type="entry name" value="Ubl_ubiquitin_like"/>
    <property type="match status" value="1"/>
</dbReference>
<keyword evidence="4" id="KW-1185">Reference proteome</keyword>
<dbReference type="EMBL" id="CABITT030000006">
    <property type="protein sequence ID" value="VVB07853.1"/>
    <property type="molecule type" value="Genomic_DNA"/>
</dbReference>
<dbReference type="Gene3D" id="3.10.20.90">
    <property type="entry name" value="Phosphatidylinositol 3-kinase Catalytic Subunit, Chain A, domain 1"/>
    <property type="match status" value="1"/>
</dbReference>
<dbReference type="AlphaFoldDB" id="A0A565C2I4"/>
<evidence type="ECO:0000313" key="4">
    <source>
        <dbReference type="Proteomes" id="UP000489600"/>
    </source>
</evidence>
<dbReference type="SMART" id="SM00213">
    <property type="entry name" value="UBQ"/>
    <property type="match status" value="1"/>
</dbReference>
<dbReference type="PANTHER" id="PTHR10621:SF38">
    <property type="entry name" value="UBIQUITIN DOMAIN-CONTAINING PROTEIN 7SL RNA1-RELATED"/>
    <property type="match status" value="1"/>
</dbReference>
<protein>
    <recommendedName>
        <fullName evidence="2">Ubiquitin-like domain-containing protein</fullName>
    </recommendedName>
</protein>
<dbReference type="PROSITE" id="PS50053">
    <property type="entry name" value="UBIQUITIN_2"/>
    <property type="match status" value="1"/>
</dbReference>
<dbReference type="GO" id="GO:0043130">
    <property type="term" value="F:ubiquitin binding"/>
    <property type="evidence" value="ECO:0007669"/>
    <property type="project" value="TreeGrafter"/>
</dbReference>
<dbReference type="GO" id="GO:0070628">
    <property type="term" value="F:proteasome binding"/>
    <property type="evidence" value="ECO:0007669"/>
    <property type="project" value="TreeGrafter"/>
</dbReference>
<dbReference type="OrthoDB" id="1026456at2759"/>
<dbReference type="GO" id="GO:0005829">
    <property type="term" value="C:cytosol"/>
    <property type="evidence" value="ECO:0007669"/>
    <property type="project" value="TreeGrafter"/>
</dbReference>
<dbReference type="PANTHER" id="PTHR10621">
    <property type="entry name" value="UV EXCISION REPAIR PROTEIN RAD23"/>
    <property type="match status" value="1"/>
</dbReference>
<gene>
    <name evidence="3" type="ORF">ANE_LOCUS18297</name>
</gene>
<feature type="compositionally biased region" description="Polar residues" evidence="1">
    <location>
        <begin position="121"/>
        <end position="137"/>
    </location>
</feature>
<proteinExistence type="predicted"/>
<accession>A0A565C2I4</accession>
<dbReference type="GO" id="GO:0043161">
    <property type="term" value="P:proteasome-mediated ubiquitin-dependent protein catabolic process"/>
    <property type="evidence" value="ECO:0007669"/>
    <property type="project" value="TreeGrafter"/>
</dbReference>